<comment type="caution">
    <text evidence="1">The sequence shown here is derived from an EMBL/GenBank/DDBJ whole genome shotgun (WGS) entry which is preliminary data.</text>
</comment>
<dbReference type="InterPro" id="IPR001451">
    <property type="entry name" value="Hexapep"/>
</dbReference>
<dbReference type="PANTHER" id="PTHR23416">
    <property type="entry name" value="SIALIC ACID SYNTHASE-RELATED"/>
    <property type="match status" value="1"/>
</dbReference>
<dbReference type="CDD" id="cd04647">
    <property type="entry name" value="LbH_MAT_like"/>
    <property type="match status" value="1"/>
</dbReference>
<gene>
    <name evidence="1" type="ORF">KAK06_05180</name>
</gene>
<dbReference type="EMBL" id="JAGQDE010000003">
    <property type="protein sequence ID" value="MBQ0958343.1"/>
    <property type="molecule type" value="Genomic_DNA"/>
</dbReference>
<keyword evidence="1" id="KW-0808">Transferase</keyword>
<dbReference type="Pfam" id="PF00132">
    <property type="entry name" value="Hexapep"/>
    <property type="match status" value="1"/>
</dbReference>
<dbReference type="Pfam" id="PF14602">
    <property type="entry name" value="Hexapep_2"/>
    <property type="match status" value="1"/>
</dbReference>
<proteinExistence type="predicted"/>
<evidence type="ECO:0000313" key="2">
    <source>
        <dbReference type="Proteomes" id="UP000678374"/>
    </source>
</evidence>
<dbReference type="InterPro" id="IPR011004">
    <property type="entry name" value="Trimer_LpxA-like_sf"/>
</dbReference>
<keyword evidence="2" id="KW-1185">Reference proteome</keyword>
<protein>
    <submittedName>
        <fullName evidence="1">Acyltransferase</fullName>
    </submittedName>
</protein>
<dbReference type="InterPro" id="IPR051159">
    <property type="entry name" value="Hexapeptide_acetyltransf"/>
</dbReference>
<dbReference type="PANTHER" id="PTHR23416:SF78">
    <property type="entry name" value="LIPOPOLYSACCHARIDE BIOSYNTHESIS O-ACETYL TRANSFERASE WBBJ-RELATED"/>
    <property type="match status" value="1"/>
</dbReference>
<dbReference type="RefSeq" id="WP_210800856.1">
    <property type="nucleotide sequence ID" value="NZ_JAGQDE010000003.1"/>
</dbReference>
<dbReference type="AlphaFoldDB" id="A0A940YLW4"/>
<dbReference type="SUPFAM" id="SSF51161">
    <property type="entry name" value="Trimeric LpxA-like enzymes"/>
    <property type="match status" value="1"/>
</dbReference>
<name>A0A940YLW4_9BURK</name>
<keyword evidence="1" id="KW-0012">Acyltransferase</keyword>
<dbReference type="Proteomes" id="UP000678374">
    <property type="component" value="Unassembled WGS sequence"/>
</dbReference>
<evidence type="ECO:0000313" key="1">
    <source>
        <dbReference type="EMBL" id="MBQ0958343.1"/>
    </source>
</evidence>
<accession>A0A940YLW4</accession>
<organism evidence="1 2">
    <name type="scientific">Ideonella aquatica</name>
    <dbReference type="NCBI Taxonomy" id="2824119"/>
    <lineage>
        <taxon>Bacteria</taxon>
        <taxon>Pseudomonadati</taxon>
        <taxon>Pseudomonadota</taxon>
        <taxon>Betaproteobacteria</taxon>
        <taxon>Burkholderiales</taxon>
        <taxon>Sphaerotilaceae</taxon>
        <taxon>Ideonella</taxon>
    </lineage>
</organism>
<reference evidence="1" key="1">
    <citation type="submission" date="2021-04" db="EMBL/GenBank/DDBJ databases">
        <title>The genome sequence of Ideonella sp. 4Y11.</title>
        <authorList>
            <person name="Liu Y."/>
        </authorList>
    </citation>
    <scope>NUCLEOTIDE SEQUENCE</scope>
    <source>
        <strain evidence="1">4Y11</strain>
    </source>
</reference>
<sequence>MMADEHLPPPGLKARVKAMLRQHPVLALWVARGLASVMAIRAWPRRLHALTYCSVAGDVRVTGWRQVALGRNCVIGAGSWLNVNHRGDASAALRIGHDAFIGRRNFFTVGRTIDVGPYCLTASDCAFVGSSHHVADPGLPYIATGTTQDADIVVGANCFFGYRAAVLGHVRIGHGSIIGAFSVVRHDLPPFCVAVGNPARVIRRFDWAAGRWREADAAVDWTCPDEPTYLRRLQERHGHVLQPLSAARTWGGDI</sequence>
<dbReference type="Gene3D" id="2.160.10.10">
    <property type="entry name" value="Hexapeptide repeat proteins"/>
    <property type="match status" value="1"/>
</dbReference>
<dbReference type="GO" id="GO:0016746">
    <property type="term" value="F:acyltransferase activity"/>
    <property type="evidence" value="ECO:0007669"/>
    <property type="project" value="UniProtKB-KW"/>
</dbReference>